<comment type="caution">
    <text evidence="2">The sequence shown here is derived from an EMBL/GenBank/DDBJ whole genome shotgun (WGS) entry which is preliminary data.</text>
</comment>
<keyword evidence="1" id="KW-1133">Transmembrane helix</keyword>
<dbReference type="STRING" id="1306947.J120_02235"/>
<dbReference type="EMBL" id="ARQD01000002">
    <property type="protein sequence ID" value="KIX85140.1"/>
    <property type="molecule type" value="Genomic_DNA"/>
</dbReference>
<feature type="transmembrane region" description="Helical" evidence="1">
    <location>
        <begin position="116"/>
        <end position="135"/>
    </location>
</feature>
<keyword evidence="3" id="KW-1185">Reference proteome</keyword>
<reference evidence="2 3" key="1">
    <citation type="journal article" date="2013" name="Proc. Natl. Acad. Sci. U.S.A.">
        <title>Candidate phylum TM6 genome recovered from a hospital sink biofilm provides genomic insights into this uncultivated phylum.</title>
        <authorList>
            <person name="McLean J.S."/>
            <person name="Lombardo M.J."/>
            <person name="Badger J.H."/>
            <person name="Edlund A."/>
            <person name="Novotny M."/>
            <person name="Yee-Greenbaum J."/>
            <person name="Vyahhi N."/>
            <person name="Hall A.P."/>
            <person name="Yang Y."/>
            <person name="Dupont C.L."/>
            <person name="Ziegler M.G."/>
            <person name="Chitsaz H."/>
            <person name="Allen A.E."/>
            <person name="Yooseph S."/>
            <person name="Tesler G."/>
            <person name="Pevzner P.A."/>
            <person name="Friedman R.M."/>
            <person name="Nealson K.H."/>
            <person name="Venter J.C."/>
            <person name="Lasken R.S."/>
        </authorList>
    </citation>
    <scope>NUCLEOTIDE SEQUENCE [LARGE SCALE GENOMIC DNA]</scope>
    <source>
        <strain evidence="2 3">TM6SC1</strain>
    </source>
</reference>
<proteinExistence type="predicted"/>
<evidence type="ECO:0000313" key="2">
    <source>
        <dbReference type="EMBL" id="KIX85140.1"/>
    </source>
</evidence>
<sequence length="192" mass="22067">MLGRQSHGLVLRTFLDTSNKVILLDEHAGKINIYSSFEHMHMVGALLSYNLIMDGVRARVNDHNLIALPHHLAHYDLAFMHQLCELAYYFIPLSSCVPGIFNFLHMVWYAEYNSHVPVLSKYLILFKFFMLLGMYPEDKRFHTAAFYRMTALVPSQLPESIQDADINSLKSWIKECIHAHPMAKLFKVGGAL</sequence>
<organism evidence="2 3">
    <name type="scientific">candidate division TM6 bacterium JCVI TM6SC1</name>
    <dbReference type="NCBI Taxonomy" id="1306947"/>
    <lineage>
        <taxon>Bacteria</taxon>
        <taxon>Candidatus Babelota</taxon>
        <taxon>Vermiphilus</taxon>
    </lineage>
</organism>
<name>A0A0D2I1R9_9BACT</name>
<dbReference type="eggNOG" id="ENOG502ZG8F">
    <property type="taxonomic scope" value="Bacteria"/>
</dbReference>
<dbReference type="Proteomes" id="UP000032214">
    <property type="component" value="Unassembled WGS sequence"/>
</dbReference>
<protein>
    <submittedName>
        <fullName evidence="2">Uncharacterized protein</fullName>
    </submittedName>
</protein>
<evidence type="ECO:0000256" key="1">
    <source>
        <dbReference type="SAM" id="Phobius"/>
    </source>
</evidence>
<keyword evidence="1" id="KW-0812">Transmembrane</keyword>
<gene>
    <name evidence="2" type="ORF">J120_02235</name>
</gene>
<dbReference type="AlphaFoldDB" id="A0A0D2I1R9"/>
<feature type="transmembrane region" description="Helical" evidence="1">
    <location>
        <begin position="86"/>
        <end position="110"/>
    </location>
</feature>
<accession>A0A0D2I1R9</accession>
<evidence type="ECO:0000313" key="3">
    <source>
        <dbReference type="Proteomes" id="UP000032214"/>
    </source>
</evidence>
<keyword evidence="1" id="KW-0472">Membrane</keyword>